<dbReference type="InterPro" id="IPR002295">
    <property type="entry name" value="N4/N6-MTase_EcoPI_Mod-like"/>
</dbReference>
<dbReference type="EMBL" id="PEOG01000008">
    <property type="protein sequence ID" value="PIM54702.1"/>
    <property type="molecule type" value="Genomic_DNA"/>
</dbReference>
<gene>
    <name evidence="8" type="ORF">CS062_03565</name>
</gene>
<comment type="similarity">
    <text evidence="1">Belongs to the N(4)/N(6)-methyltransferase family.</text>
</comment>
<dbReference type="SUPFAM" id="SSF53335">
    <property type="entry name" value="S-adenosyl-L-methionine-dependent methyltransferases"/>
    <property type="match status" value="1"/>
</dbReference>
<name>A0A2G9CED2_9BURK</name>
<comment type="caution">
    <text evidence="8">The sequence shown here is derived from an EMBL/GenBank/DDBJ whole genome shotgun (WGS) entry which is preliminary data.</text>
</comment>
<dbReference type="GO" id="GO:0032259">
    <property type="term" value="P:methylation"/>
    <property type="evidence" value="ECO:0007669"/>
    <property type="project" value="UniProtKB-KW"/>
</dbReference>
<organism evidence="8 9">
    <name type="scientific">Roseateles chitinivorans</name>
    <dbReference type="NCBI Taxonomy" id="2917965"/>
    <lineage>
        <taxon>Bacteria</taxon>
        <taxon>Pseudomonadati</taxon>
        <taxon>Pseudomonadota</taxon>
        <taxon>Betaproteobacteria</taxon>
        <taxon>Burkholderiales</taxon>
        <taxon>Sphaerotilaceae</taxon>
        <taxon>Roseateles</taxon>
    </lineage>
</organism>
<evidence type="ECO:0000256" key="3">
    <source>
        <dbReference type="ARBA" id="ARBA00022603"/>
    </source>
</evidence>
<dbReference type="PRINTS" id="PR00506">
    <property type="entry name" value="D21N6MTFRASE"/>
</dbReference>
<protein>
    <recommendedName>
        <fullName evidence="2">site-specific DNA-methyltransferase (adenine-specific)</fullName>
        <ecNumber evidence="2">2.1.1.72</ecNumber>
    </recommendedName>
</protein>
<dbReference type="InterPro" id="IPR002941">
    <property type="entry name" value="DNA_methylase_N4/N6"/>
</dbReference>
<dbReference type="OrthoDB" id="9816288at2"/>
<feature type="domain" description="DNA methylase N-4/N-6" evidence="7">
    <location>
        <begin position="90"/>
        <end position="470"/>
    </location>
</feature>
<evidence type="ECO:0000256" key="1">
    <source>
        <dbReference type="ARBA" id="ARBA00006594"/>
    </source>
</evidence>
<comment type="catalytic activity">
    <reaction evidence="6">
        <text>a 2'-deoxyadenosine in DNA + S-adenosyl-L-methionine = an N(6)-methyl-2'-deoxyadenosine in DNA + S-adenosyl-L-homocysteine + H(+)</text>
        <dbReference type="Rhea" id="RHEA:15197"/>
        <dbReference type="Rhea" id="RHEA-COMP:12418"/>
        <dbReference type="Rhea" id="RHEA-COMP:12419"/>
        <dbReference type="ChEBI" id="CHEBI:15378"/>
        <dbReference type="ChEBI" id="CHEBI:57856"/>
        <dbReference type="ChEBI" id="CHEBI:59789"/>
        <dbReference type="ChEBI" id="CHEBI:90615"/>
        <dbReference type="ChEBI" id="CHEBI:90616"/>
        <dbReference type="EC" id="2.1.1.72"/>
    </reaction>
</comment>
<evidence type="ECO:0000256" key="6">
    <source>
        <dbReference type="ARBA" id="ARBA00047942"/>
    </source>
</evidence>
<dbReference type="GO" id="GO:0003677">
    <property type="term" value="F:DNA binding"/>
    <property type="evidence" value="ECO:0007669"/>
    <property type="project" value="InterPro"/>
</dbReference>
<dbReference type="RefSeq" id="WP_099860081.1">
    <property type="nucleotide sequence ID" value="NZ_PEOG01000008.1"/>
</dbReference>
<proteinExistence type="inferred from homology"/>
<evidence type="ECO:0000313" key="9">
    <source>
        <dbReference type="Proteomes" id="UP000231501"/>
    </source>
</evidence>
<dbReference type="Pfam" id="PF01555">
    <property type="entry name" value="N6_N4_Mtase"/>
    <property type="match status" value="1"/>
</dbReference>
<dbReference type="PROSITE" id="PS00092">
    <property type="entry name" value="N6_MTASE"/>
    <property type="match status" value="1"/>
</dbReference>
<dbReference type="AlphaFoldDB" id="A0A2G9CED2"/>
<dbReference type="GO" id="GO:0008170">
    <property type="term" value="F:N-methyltransferase activity"/>
    <property type="evidence" value="ECO:0007669"/>
    <property type="project" value="InterPro"/>
</dbReference>
<keyword evidence="4 8" id="KW-0808">Transferase</keyword>
<keyword evidence="9" id="KW-1185">Reference proteome</keyword>
<accession>A0A2G9CED2</accession>
<dbReference type="InterPro" id="IPR029063">
    <property type="entry name" value="SAM-dependent_MTases_sf"/>
</dbReference>
<reference evidence="8 9" key="1">
    <citation type="submission" date="2017-11" db="EMBL/GenBank/DDBJ databases">
        <title>Draft genome sequence of Mitsuaria sp. HWN-4.</title>
        <authorList>
            <person name="Gundlapally S.R."/>
        </authorList>
    </citation>
    <scope>NUCLEOTIDE SEQUENCE [LARGE SCALE GENOMIC DNA]</scope>
    <source>
        <strain evidence="8 9">HWN-4</strain>
    </source>
</reference>
<dbReference type="GO" id="GO:0009007">
    <property type="term" value="F:site-specific DNA-methyltransferase (adenine-specific) activity"/>
    <property type="evidence" value="ECO:0007669"/>
    <property type="project" value="UniProtKB-EC"/>
</dbReference>
<evidence type="ECO:0000313" key="8">
    <source>
        <dbReference type="EMBL" id="PIM54702.1"/>
    </source>
</evidence>
<dbReference type="Proteomes" id="UP000231501">
    <property type="component" value="Unassembled WGS sequence"/>
</dbReference>
<evidence type="ECO:0000256" key="5">
    <source>
        <dbReference type="ARBA" id="ARBA00022691"/>
    </source>
</evidence>
<dbReference type="InterPro" id="IPR002052">
    <property type="entry name" value="DNA_methylase_N6_adenine_CS"/>
</dbReference>
<sequence>MDYEQLSKAALIRLLQENDAAKKAEGEDGIVISYTGRTAPWQIVRAVKPKLRNILKKYSVGAEAHQACNELWDGENLSTMVTLYKHRGQVDLIVTDPPYNTGEDFRYNDKWDKDPNDPDLGELVPKDDGSRHSKWLKFMTPRLWMMREMLKPGGVIAICIDHRELYRLGMLMDEIFHESNRLAIINWQKTTPKSQSQHVSVTTEYVLVYSKQLARTSTGTVERSALADARFGNIDNDPLSEWKQDNLTGKGASKAANYAIQSPFTGEFCDPGERHWANKRAQVKAWAEEWDVVYEDVDIGDGRGNALALLGWKAAKTEAARNKVIATAKKRAMARLAKGAWPILYWGVDGLQRPMKKVYKSLVKQGAVPQSFWISDEEGPPERLDAVSWLRNMSGRSRDGVEELDAIVGKGHAFETVKPLKLIKKIIQIWCRPGGLVLDPFAGSGTTGHAVLELNHETDADRRFILIEQGNAENGDHYAKSLTADRLKRVINGNWHAEQRDPIDGGFRFIELKREQVDGAAVTALAREEMIDLLLTGYWDRSDKAKASLHRFAAGSHKHLFAVNQRNEGFFLVWEGPDKPSKLNREAFIQIAKEAKEANLATRYHVYASLATYAGDGIEFYKIPESVLEHIGFSQRSDAYNNDTAEGEEDGAQP</sequence>
<dbReference type="EC" id="2.1.1.72" evidence="2"/>
<evidence type="ECO:0000256" key="2">
    <source>
        <dbReference type="ARBA" id="ARBA00011900"/>
    </source>
</evidence>
<keyword evidence="3 8" id="KW-0489">Methyltransferase</keyword>
<keyword evidence="5" id="KW-0949">S-adenosyl-L-methionine</keyword>
<dbReference type="Gene3D" id="3.40.50.150">
    <property type="entry name" value="Vaccinia Virus protein VP39"/>
    <property type="match status" value="1"/>
</dbReference>
<evidence type="ECO:0000259" key="7">
    <source>
        <dbReference type="Pfam" id="PF01555"/>
    </source>
</evidence>
<evidence type="ECO:0000256" key="4">
    <source>
        <dbReference type="ARBA" id="ARBA00022679"/>
    </source>
</evidence>